<accession>A0A9P9WT65</accession>
<keyword evidence="3" id="KW-1185">Reference proteome</keyword>
<reference evidence="2" key="1">
    <citation type="submission" date="2021-03" db="EMBL/GenBank/DDBJ databases">
        <title>Revisited historic fungal species revealed as producer of novel bioactive compounds through whole genome sequencing and comparative genomics.</title>
        <authorList>
            <person name="Vignolle G.A."/>
            <person name="Hochenegger N."/>
            <person name="Mach R.L."/>
            <person name="Mach-Aigner A.R."/>
            <person name="Javad Rahimi M."/>
            <person name="Salim K.A."/>
            <person name="Chan C.M."/>
            <person name="Lim L.B.L."/>
            <person name="Cai F."/>
            <person name="Druzhinina I.S."/>
            <person name="U'Ren J.M."/>
            <person name="Derntl C."/>
        </authorList>
    </citation>
    <scope>NUCLEOTIDE SEQUENCE</scope>
    <source>
        <strain evidence="2">TUCIM 5799</strain>
    </source>
</reference>
<sequence length="280" mass="28479">MPLRNGIISSLIYAICISAQANTYGDKVIGGNAKPPTYADLSRVLLSPNATGSFKIHGPNISEAYPATMVDGWELGIDPGPCCGGGTQGSATPPSVVNSTAGSGNSGTWSPCISVYGIYGIAGFHGDGACSGLLSAACINGIKKTVANAQTSVDGGACPTLPDNMKDFGCPFNGDQQSTPLKFNDTHQVVYLSDYAGSADDKTWYNKVGTITYPVIITWGHSNDGKLHGALSGDHVTVACARADNTAPGSQPAVAGASGIRRGSLGLSAIVVSIVGILLI</sequence>
<comment type="caution">
    <text evidence="2">The sequence shown here is derived from an EMBL/GenBank/DDBJ whole genome shotgun (WGS) entry which is preliminary data.</text>
</comment>
<organism evidence="2 3">
    <name type="scientific">Neoarthrinium moseri</name>
    <dbReference type="NCBI Taxonomy" id="1658444"/>
    <lineage>
        <taxon>Eukaryota</taxon>
        <taxon>Fungi</taxon>
        <taxon>Dikarya</taxon>
        <taxon>Ascomycota</taxon>
        <taxon>Pezizomycotina</taxon>
        <taxon>Sordariomycetes</taxon>
        <taxon>Xylariomycetidae</taxon>
        <taxon>Amphisphaeriales</taxon>
        <taxon>Apiosporaceae</taxon>
        <taxon>Neoarthrinium</taxon>
    </lineage>
</organism>
<proteinExistence type="predicted"/>
<keyword evidence="1" id="KW-0732">Signal</keyword>
<feature type="chain" id="PRO_5040254130" evidence="1">
    <location>
        <begin position="22"/>
        <end position="280"/>
    </location>
</feature>
<evidence type="ECO:0000256" key="1">
    <source>
        <dbReference type="SAM" id="SignalP"/>
    </source>
</evidence>
<protein>
    <submittedName>
        <fullName evidence="2">Uncharacterized protein</fullName>
    </submittedName>
</protein>
<dbReference type="EMBL" id="JAFIMR010000005">
    <property type="protein sequence ID" value="KAI1878897.1"/>
    <property type="molecule type" value="Genomic_DNA"/>
</dbReference>
<feature type="signal peptide" evidence="1">
    <location>
        <begin position="1"/>
        <end position="21"/>
    </location>
</feature>
<evidence type="ECO:0000313" key="2">
    <source>
        <dbReference type="EMBL" id="KAI1878897.1"/>
    </source>
</evidence>
<evidence type="ECO:0000313" key="3">
    <source>
        <dbReference type="Proteomes" id="UP000829685"/>
    </source>
</evidence>
<name>A0A9P9WT65_9PEZI</name>
<dbReference type="AlphaFoldDB" id="A0A9P9WT65"/>
<gene>
    <name evidence="2" type="ORF">JX265_003074</name>
</gene>
<dbReference type="Proteomes" id="UP000829685">
    <property type="component" value="Unassembled WGS sequence"/>
</dbReference>